<keyword evidence="1" id="KW-0812">Transmembrane</keyword>
<accession>A0ABV4AL20</accession>
<evidence type="ECO:0000256" key="1">
    <source>
        <dbReference type="SAM" id="Phobius"/>
    </source>
</evidence>
<dbReference type="Pfam" id="PF11739">
    <property type="entry name" value="YdbH-like"/>
    <property type="match status" value="1"/>
</dbReference>
<name>A0ABV4AL20_9GAMM</name>
<comment type="caution">
    <text evidence="2">The sequence shown here is derived from an EMBL/GenBank/DDBJ whole genome shotgun (WGS) entry which is preliminary data.</text>
</comment>
<gene>
    <name evidence="2" type="ORF">AB5I84_11325</name>
</gene>
<protein>
    <submittedName>
        <fullName evidence="2">YdbH domain-containing protein</fullName>
    </submittedName>
</protein>
<dbReference type="RefSeq" id="WP_369455970.1">
    <property type="nucleotide sequence ID" value="NZ_JBGCUO010000001.1"/>
</dbReference>
<dbReference type="EMBL" id="JBGCUO010000001">
    <property type="protein sequence ID" value="MEY1662741.1"/>
    <property type="molecule type" value="Genomic_DNA"/>
</dbReference>
<proteinExistence type="predicted"/>
<evidence type="ECO:0000313" key="3">
    <source>
        <dbReference type="Proteomes" id="UP001562065"/>
    </source>
</evidence>
<reference evidence="2 3" key="1">
    <citation type="submission" date="2024-07" db="EMBL/GenBank/DDBJ databases">
        <authorList>
            <person name="Ren Q."/>
        </authorList>
    </citation>
    <scope>NUCLEOTIDE SEQUENCE [LARGE SCALE GENOMIC DNA]</scope>
    <source>
        <strain evidence="2 3">REN37</strain>
    </source>
</reference>
<organism evidence="2 3">
    <name type="scientific">Isoalcanivorax beigongshangi</name>
    <dbReference type="NCBI Taxonomy" id="3238810"/>
    <lineage>
        <taxon>Bacteria</taxon>
        <taxon>Pseudomonadati</taxon>
        <taxon>Pseudomonadota</taxon>
        <taxon>Gammaproteobacteria</taxon>
        <taxon>Oceanospirillales</taxon>
        <taxon>Alcanivoracaceae</taxon>
        <taxon>Isoalcanivorax</taxon>
    </lineage>
</organism>
<sequence length="868" mass="93167">MRVRKLLLWLGLVVLALMLLLIALWYGLRPLAGHYGVNWQSHNWQQGALVLRQLRWQDDDCERVQLDALVLVPGWPLRVLADGVKLPACPAAPATDEPFTLPQLPWMPPLEARVSGLVVADQQLDLRLSHRQRQWWLVARALTWPQALLSATLDQEGRWQVAGRWPLAALSDQVVGGLRVHGSGDQYSPRPQGRLELTLDEVGVVDRPERADLAATLTLSEAGWQAALQSSGPVRGAPELLIRLEPWQLQGDWSGTIAHADGALTVEAEAGRAALHLDSDGLDQGNGRLAFSSEWLSGEVPFSWQQGQLTVPAHELAGSDGLRVRWPELTVPLATSGEAAVSLALDYQELAAQVVGSRVSWSLPDWRWQGRVRLSGTVADAKLDGGWNGHWDAAGPGGEPLRLALQHPQGQLALDVPVSPAVLDQQRVEGSVRGRAEDIPLSGRWSASWAGAQPHGDVTLTAQLPEFSHGGQLTLTSRWQLDTEAMALTLPAGATLQLDSSVWQELLLRPVTVTSVGPLQLDEHGARGRLALAAEGLVAARHRVPALAGELDLKGVAAALTLRVPDWDTRLSADAAPHGGGWAGRLTLESPLSPAQSQSLPLTLADGQVSASGRWQWQDDLSLEASLRLRDAVLDWGGVRAEGVAGEWALSMLPGQRVRAHSVGPMTVAKADVGFPITEIAATLDTDLEQWRLTDIRAELLGGELLAPALSWPGSAYQTVVVTRIELPQLAALQSEPVVTLTGRVGGYLPLRLGADSVAIRAGKLANETPLGLSLLSSDALTAMKASNTAVSLALDSLSVLEIGTFQAQLDMADDGWLSAAVNLAGVNPSQGGLAVAFNYTHQENLRVLLRSLRIADELSQQVMESLP</sequence>
<evidence type="ECO:0000313" key="2">
    <source>
        <dbReference type="EMBL" id="MEY1662741.1"/>
    </source>
</evidence>
<keyword evidence="3" id="KW-1185">Reference proteome</keyword>
<feature type="transmembrane region" description="Helical" evidence="1">
    <location>
        <begin position="7"/>
        <end position="28"/>
    </location>
</feature>
<dbReference type="InterPro" id="IPR021730">
    <property type="entry name" value="YdbH"/>
</dbReference>
<keyword evidence="1" id="KW-1133">Transmembrane helix</keyword>
<keyword evidence="1" id="KW-0472">Membrane</keyword>
<dbReference type="Proteomes" id="UP001562065">
    <property type="component" value="Unassembled WGS sequence"/>
</dbReference>